<protein>
    <recommendedName>
        <fullName evidence="1">Heterokaryon incompatibility domain-containing protein</fullName>
    </recommendedName>
</protein>
<evidence type="ECO:0000313" key="2">
    <source>
        <dbReference type="EMBL" id="TPX13346.1"/>
    </source>
</evidence>
<dbReference type="RefSeq" id="XP_030995057.1">
    <property type="nucleotide sequence ID" value="XM_031140939.1"/>
</dbReference>
<organism evidence="2 3">
    <name type="scientific">Thyridium curvatum</name>
    <dbReference type="NCBI Taxonomy" id="1093900"/>
    <lineage>
        <taxon>Eukaryota</taxon>
        <taxon>Fungi</taxon>
        <taxon>Dikarya</taxon>
        <taxon>Ascomycota</taxon>
        <taxon>Pezizomycotina</taxon>
        <taxon>Sordariomycetes</taxon>
        <taxon>Sordariomycetidae</taxon>
        <taxon>Thyridiales</taxon>
        <taxon>Thyridiaceae</taxon>
        <taxon>Thyridium</taxon>
    </lineage>
</organism>
<dbReference type="InterPro" id="IPR010730">
    <property type="entry name" value="HET"/>
</dbReference>
<keyword evidence="3" id="KW-1185">Reference proteome</keyword>
<dbReference type="InterPro" id="IPR052895">
    <property type="entry name" value="HetReg/Transcr_Mod"/>
</dbReference>
<sequence>MTTSLGSYKYFPLGSDDTIRVVEIAPSPDPDAPIECTLLLRRLSEDEPEYEALSYTWGDAADRVSITVTAASCASIMVTMNCFNALRSLRTPDKARTMWVDAICINQDDLSERSAQVRMMFDIFFRASRTMVYLGEETTESEIVFNELIEAAPLPRNFKALSGGHVVHRARPRPNSELALALEALLRRPWFQRVWVLQEVYASERPWVMCGPRAAPWDTFQDFTLGYTGTKITRDELPFSVFVYGPAYTSPWDRLFKLLANTQPSLATDPRDKVLALKAFLGQGRDQLDPFIDYSMPVEDLYQKVAEKLLQCLGSRVLSAIRHPHNRTMPSWAPDWSRYYPLRGLFPFYDSSDLCPSSVGWPQWDSTLPPSTSVFRTLELQGRLLGPITELGDTVSLGNYDDAKRRLYNIIEHLGPILDDQDSKDSTICTPRLPFPAGFLAARSVAQYWSPFRWTKFLTRCFLVFDKEESCMDYENWTAMYQSLDHCRVVVIGDEFVGIAPEQAVMSDLVYTIKGGTQACILRPAPNNMFRLISGDCYVEHMDGMQLDSMLDEEDKYFEGREFEKLIIC</sequence>
<accession>A0A507B2N9</accession>
<evidence type="ECO:0000313" key="3">
    <source>
        <dbReference type="Proteomes" id="UP000319257"/>
    </source>
</evidence>
<dbReference type="InParanoid" id="A0A507B2N9"/>
<dbReference type="EMBL" id="SKBQ01000035">
    <property type="protein sequence ID" value="TPX13346.1"/>
    <property type="molecule type" value="Genomic_DNA"/>
</dbReference>
<dbReference type="GeneID" id="41973766"/>
<gene>
    <name evidence="2" type="ORF">E0L32_006319</name>
</gene>
<dbReference type="AlphaFoldDB" id="A0A507B2N9"/>
<reference evidence="2 3" key="1">
    <citation type="submission" date="2019-06" db="EMBL/GenBank/DDBJ databases">
        <title>Draft genome sequence of the filamentous fungus Phialemoniopsis curvata isolated from diesel fuel.</title>
        <authorList>
            <person name="Varaljay V.A."/>
            <person name="Lyon W.J."/>
            <person name="Crouch A.L."/>
            <person name="Drake C.E."/>
            <person name="Hollomon J.M."/>
            <person name="Nadeau L.J."/>
            <person name="Nunn H.S."/>
            <person name="Stevenson B.S."/>
            <person name="Bojanowski C.L."/>
            <person name="Crookes-Goodson W.J."/>
        </authorList>
    </citation>
    <scope>NUCLEOTIDE SEQUENCE [LARGE SCALE GENOMIC DNA]</scope>
    <source>
        <strain evidence="2 3">D216</strain>
    </source>
</reference>
<name>A0A507B2N9_9PEZI</name>
<evidence type="ECO:0000259" key="1">
    <source>
        <dbReference type="Pfam" id="PF06985"/>
    </source>
</evidence>
<dbReference type="Pfam" id="PF06985">
    <property type="entry name" value="HET"/>
    <property type="match status" value="1"/>
</dbReference>
<dbReference type="Proteomes" id="UP000319257">
    <property type="component" value="Unassembled WGS sequence"/>
</dbReference>
<feature type="domain" description="Heterokaryon incompatibility" evidence="1">
    <location>
        <begin position="50"/>
        <end position="199"/>
    </location>
</feature>
<dbReference type="STRING" id="1093900.A0A507B2N9"/>
<comment type="caution">
    <text evidence="2">The sequence shown here is derived from an EMBL/GenBank/DDBJ whole genome shotgun (WGS) entry which is preliminary data.</text>
</comment>
<proteinExistence type="predicted"/>
<dbReference type="PANTHER" id="PTHR24148">
    <property type="entry name" value="ANKYRIN REPEAT DOMAIN-CONTAINING PROTEIN 39 HOMOLOG-RELATED"/>
    <property type="match status" value="1"/>
</dbReference>
<dbReference type="PANTHER" id="PTHR24148:SF79">
    <property type="entry name" value="HETEROKARYON INCOMPATIBILITY DOMAIN-CONTAINING PROTEIN"/>
    <property type="match status" value="1"/>
</dbReference>
<dbReference type="OrthoDB" id="194358at2759"/>